<dbReference type="eggNOG" id="KOG3646">
    <property type="taxonomic scope" value="Eukaryota"/>
</dbReference>
<organism evidence="18 19">
    <name type="scientific">Nematostella vectensis</name>
    <name type="common">Starlet sea anemone</name>
    <dbReference type="NCBI Taxonomy" id="45351"/>
    <lineage>
        <taxon>Eukaryota</taxon>
        <taxon>Metazoa</taxon>
        <taxon>Cnidaria</taxon>
        <taxon>Anthozoa</taxon>
        <taxon>Hexacorallia</taxon>
        <taxon>Actiniaria</taxon>
        <taxon>Edwardsiidae</taxon>
        <taxon>Nematostella</taxon>
    </lineage>
</organism>
<keyword evidence="8 15" id="KW-0472">Membrane</keyword>
<keyword evidence="11" id="KW-0325">Glycoprotein</keyword>
<dbReference type="InterPro" id="IPR036719">
    <property type="entry name" value="Neuro-gated_channel_TM_sf"/>
</dbReference>
<name>A7SBB9_NEMVE</name>
<dbReference type="InterPro" id="IPR036734">
    <property type="entry name" value="Neur_chan_lig-bd_sf"/>
</dbReference>
<evidence type="ECO:0000256" key="2">
    <source>
        <dbReference type="ARBA" id="ARBA00022448"/>
    </source>
</evidence>
<dbReference type="OMA" id="TMIRIPA"/>
<keyword evidence="2 15" id="KW-0813">Transport</keyword>
<dbReference type="PANTHER" id="PTHR18945">
    <property type="entry name" value="NEUROTRANSMITTER GATED ION CHANNEL"/>
    <property type="match status" value="1"/>
</dbReference>
<evidence type="ECO:0000313" key="19">
    <source>
        <dbReference type="Proteomes" id="UP000001593"/>
    </source>
</evidence>
<keyword evidence="13 15" id="KW-0407">Ion channel</keyword>
<evidence type="ECO:0000256" key="8">
    <source>
        <dbReference type="ARBA" id="ARBA00023136"/>
    </source>
</evidence>
<dbReference type="FunFam" id="1.20.58.390:FF:000043">
    <property type="entry name" value="AcetylCholine Receptor"/>
    <property type="match status" value="1"/>
</dbReference>
<evidence type="ECO:0000256" key="6">
    <source>
        <dbReference type="ARBA" id="ARBA00023018"/>
    </source>
</evidence>
<dbReference type="GO" id="GO:0007268">
    <property type="term" value="P:chemical synaptic transmission"/>
    <property type="evidence" value="ECO:0000318"/>
    <property type="project" value="GO_Central"/>
</dbReference>
<evidence type="ECO:0000259" key="17">
    <source>
        <dbReference type="Pfam" id="PF02932"/>
    </source>
</evidence>
<dbReference type="GO" id="GO:0042391">
    <property type="term" value="P:regulation of membrane potential"/>
    <property type="evidence" value="ECO:0000318"/>
    <property type="project" value="GO_Central"/>
</dbReference>
<dbReference type="SUPFAM" id="SSF63712">
    <property type="entry name" value="Nicotinic receptor ligand binding domain-like"/>
    <property type="match status" value="1"/>
</dbReference>
<dbReference type="AlphaFoldDB" id="A7SBB9"/>
<keyword evidence="9" id="KW-1015">Disulfide bond</keyword>
<evidence type="ECO:0000256" key="13">
    <source>
        <dbReference type="ARBA" id="ARBA00023303"/>
    </source>
</evidence>
<proteinExistence type="inferred from homology"/>
<keyword evidence="3" id="KW-1003">Cell membrane</keyword>
<evidence type="ECO:0000256" key="5">
    <source>
        <dbReference type="ARBA" id="ARBA00022989"/>
    </source>
</evidence>
<dbReference type="GO" id="GO:0034220">
    <property type="term" value="P:monoatomic ion transmembrane transport"/>
    <property type="evidence" value="ECO:0000318"/>
    <property type="project" value="GO_Central"/>
</dbReference>
<evidence type="ECO:0000256" key="15">
    <source>
        <dbReference type="RuleBase" id="RU000687"/>
    </source>
</evidence>
<dbReference type="Gene3D" id="2.70.170.10">
    <property type="entry name" value="Neurotransmitter-gated ion-channel ligand-binding domain"/>
    <property type="match status" value="1"/>
</dbReference>
<gene>
    <name evidence="18" type="ORF">NEMVEDRAFT_v1g50745</name>
</gene>
<keyword evidence="19" id="KW-1185">Reference proteome</keyword>
<comment type="caution">
    <text evidence="15">Lacks conserved residue(s) required for the propagation of feature annotation.</text>
</comment>
<dbReference type="GO" id="GO:0045211">
    <property type="term" value="C:postsynaptic membrane"/>
    <property type="evidence" value="ECO:0007669"/>
    <property type="project" value="InterPro"/>
</dbReference>
<keyword evidence="4 15" id="KW-0812">Transmembrane</keyword>
<feature type="non-terminal residue" evidence="18">
    <location>
        <position position="1"/>
    </location>
</feature>
<dbReference type="PhylomeDB" id="A7SBB9"/>
<comment type="subcellular location">
    <subcellularLocation>
        <location evidence="14">Synaptic cell membrane</location>
        <topology evidence="14">Multi-pass membrane protein</topology>
    </subcellularLocation>
</comment>
<dbReference type="GO" id="GO:0005886">
    <property type="term" value="C:plasma membrane"/>
    <property type="evidence" value="ECO:0000318"/>
    <property type="project" value="GO_Central"/>
</dbReference>
<dbReference type="GO" id="GO:0005231">
    <property type="term" value="F:excitatory extracellular ligand-gated monoatomic ion channel activity"/>
    <property type="evidence" value="ECO:0000318"/>
    <property type="project" value="GO_Central"/>
</dbReference>
<dbReference type="GO" id="GO:0043005">
    <property type="term" value="C:neuron projection"/>
    <property type="evidence" value="ECO:0000318"/>
    <property type="project" value="GO_Central"/>
</dbReference>
<dbReference type="InterPro" id="IPR006201">
    <property type="entry name" value="Neur_channel"/>
</dbReference>
<feature type="domain" description="Neurotransmitter-gated ion-channel transmembrane" evidence="17">
    <location>
        <begin position="216"/>
        <end position="312"/>
    </location>
</feature>
<accession>A7SBB9</accession>
<dbReference type="Proteomes" id="UP000001593">
    <property type="component" value="Unassembled WGS sequence"/>
</dbReference>
<dbReference type="InterPro" id="IPR038050">
    <property type="entry name" value="Neuro_actylchol_rec"/>
</dbReference>
<dbReference type="SUPFAM" id="SSF90112">
    <property type="entry name" value="Neurotransmitter-gated ion-channel transmembrane pore"/>
    <property type="match status" value="1"/>
</dbReference>
<dbReference type="PRINTS" id="PR00254">
    <property type="entry name" value="NICOTINICR"/>
</dbReference>
<dbReference type="GO" id="GO:0045202">
    <property type="term" value="C:synapse"/>
    <property type="evidence" value="ECO:0000318"/>
    <property type="project" value="GO_Central"/>
</dbReference>
<dbReference type="GO" id="GO:0022848">
    <property type="term" value="F:acetylcholine-gated monoatomic cation-selective channel activity"/>
    <property type="evidence" value="ECO:0007669"/>
    <property type="project" value="InterPro"/>
</dbReference>
<reference evidence="18 19" key="1">
    <citation type="journal article" date="2007" name="Science">
        <title>Sea anemone genome reveals ancestral eumetazoan gene repertoire and genomic organization.</title>
        <authorList>
            <person name="Putnam N.H."/>
            <person name="Srivastava M."/>
            <person name="Hellsten U."/>
            <person name="Dirks B."/>
            <person name="Chapman J."/>
            <person name="Salamov A."/>
            <person name="Terry A."/>
            <person name="Shapiro H."/>
            <person name="Lindquist E."/>
            <person name="Kapitonov V.V."/>
            <person name="Jurka J."/>
            <person name="Genikhovich G."/>
            <person name="Grigoriev I.V."/>
            <person name="Lucas S.M."/>
            <person name="Steele R.E."/>
            <person name="Finnerty J.R."/>
            <person name="Technau U."/>
            <person name="Martindale M.Q."/>
            <person name="Rokhsar D.S."/>
        </authorList>
    </citation>
    <scope>NUCLEOTIDE SEQUENCE [LARGE SCALE GENOMIC DNA]</scope>
    <source>
        <strain evidence="19">CH2 X CH6</strain>
    </source>
</reference>
<dbReference type="InterPro" id="IPR002394">
    <property type="entry name" value="Nicotinic_acetylcholine_rcpt"/>
</dbReference>
<evidence type="ECO:0000256" key="14">
    <source>
        <dbReference type="ARBA" id="ARBA00034099"/>
    </source>
</evidence>
<dbReference type="InterPro" id="IPR018000">
    <property type="entry name" value="Neurotransmitter_ion_chnl_CS"/>
</dbReference>
<feature type="transmembrane region" description="Helical" evidence="15">
    <location>
        <begin position="210"/>
        <end position="234"/>
    </location>
</feature>
<sequence>EERLLRDLLTTYDKKLRPVIHKNETVKTIFALTLNQIIDVIEKYELLKLSLYVRQIWKNPLLSWNASEYGGISQVNLEPDQLWKPDIYLYNNADSSADGSLYGFKAKIKVSHTGLNMWLAPTILTTSCKINVKYFPFDQQSCTLKFGSWTYDAGSVDIDTSPTASIKGYQQNGEWDFISFPCKRNAQFYDCCPHPFTDVTCTLNIRRRTLYYWINLIVPCLLITVLSLLSFIVTTESGERISLVITNLLALTVFMLIVADILPPTSEVVPLISVFITSSIVQVVGLSLVATCFVLQCYHTNPDINEMPFWMR</sequence>
<evidence type="ECO:0000256" key="1">
    <source>
        <dbReference type="ARBA" id="ARBA00009237"/>
    </source>
</evidence>
<feature type="domain" description="Neurotransmitter-gated ion-channel ligand-binding" evidence="16">
    <location>
        <begin position="1"/>
        <end position="209"/>
    </location>
</feature>
<dbReference type="STRING" id="45351.A7SBB9"/>
<dbReference type="GO" id="GO:1904315">
    <property type="term" value="F:transmitter-gated monoatomic ion channel activity involved in regulation of postsynaptic membrane potential"/>
    <property type="evidence" value="ECO:0000318"/>
    <property type="project" value="GO_Central"/>
</dbReference>
<evidence type="ECO:0000256" key="3">
    <source>
        <dbReference type="ARBA" id="ARBA00022475"/>
    </source>
</evidence>
<dbReference type="PRINTS" id="PR00252">
    <property type="entry name" value="NRIONCHANNEL"/>
</dbReference>
<keyword evidence="7 15" id="KW-0406">Ion transport</keyword>
<keyword evidence="5 15" id="KW-1133">Transmembrane helix</keyword>
<feature type="non-terminal residue" evidence="18">
    <location>
        <position position="312"/>
    </location>
</feature>
<evidence type="ECO:0000256" key="12">
    <source>
        <dbReference type="ARBA" id="ARBA00023286"/>
    </source>
</evidence>
<dbReference type="Pfam" id="PF02931">
    <property type="entry name" value="Neur_chan_LBD"/>
    <property type="match status" value="1"/>
</dbReference>
<dbReference type="Pfam" id="PF02932">
    <property type="entry name" value="Neur_chan_memb"/>
    <property type="match status" value="1"/>
</dbReference>
<dbReference type="InterPro" id="IPR006202">
    <property type="entry name" value="Neur_chan_lig-bd"/>
</dbReference>
<dbReference type="HOGENOM" id="CLU_018074_2_1_1"/>
<evidence type="ECO:0000256" key="4">
    <source>
        <dbReference type="ARBA" id="ARBA00022692"/>
    </source>
</evidence>
<dbReference type="CDD" id="cd18997">
    <property type="entry name" value="LGIC_ECD_nAChR"/>
    <property type="match status" value="1"/>
</dbReference>
<evidence type="ECO:0000256" key="9">
    <source>
        <dbReference type="ARBA" id="ARBA00023157"/>
    </source>
</evidence>
<keyword evidence="10" id="KW-0675">Receptor</keyword>
<keyword evidence="6" id="KW-0770">Synapse</keyword>
<evidence type="ECO:0000256" key="10">
    <source>
        <dbReference type="ARBA" id="ARBA00023170"/>
    </source>
</evidence>
<dbReference type="GO" id="GO:1902495">
    <property type="term" value="C:transmembrane transporter complex"/>
    <property type="evidence" value="ECO:0000318"/>
    <property type="project" value="GO_Central"/>
</dbReference>
<evidence type="ECO:0000256" key="11">
    <source>
        <dbReference type="ARBA" id="ARBA00023180"/>
    </source>
</evidence>
<dbReference type="InterPro" id="IPR006029">
    <property type="entry name" value="Neurotrans-gated_channel_TM"/>
</dbReference>
<evidence type="ECO:0000256" key="7">
    <source>
        <dbReference type="ARBA" id="ARBA00023065"/>
    </source>
</evidence>
<dbReference type="InParanoid" id="A7SBB9"/>
<dbReference type="Gene3D" id="1.20.58.390">
    <property type="entry name" value="Neurotransmitter-gated ion-channel transmembrane domain"/>
    <property type="match status" value="1"/>
</dbReference>
<dbReference type="EMBL" id="DS469615">
    <property type="protein sequence ID" value="EDO38974.1"/>
    <property type="molecule type" value="Genomic_DNA"/>
</dbReference>
<dbReference type="PROSITE" id="PS00236">
    <property type="entry name" value="NEUROTR_ION_CHANNEL"/>
    <property type="match status" value="1"/>
</dbReference>
<dbReference type="GO" id="GO:0004888">
    <property type="term" value="F:transmembrane signaling receptor activity"/>
    <property type="evidence" value="ECO:0007669"/>
    <property type="project" value="InterPro"/>
</dbReference>
<dbReference type="CDD" id="cd19051">
    <property type="entry name" value="LGIC_TM_cation"/>
    <property type="match status" value="1"/>
</dbReference>
<protein>
    <submittedName>
        <fullName evidence="18">Uncharacterized protein</fullName>
    </submittedName>
</protein>
<keyword evidence="12" id="KW-1071">Ligand-gated ion channel</keyword>
<feature type="transmembrane region" description="Helical" evidence="15">
    <location>
        <begin position="268"/>
        <end position="295"/>
    </location>
</feature>
<dbReference type="FunFam" id="2.70.170.10:FF:000016">
    <property type="entry name" value="Nicotinic acetylcholine receptor subunit"/>
    <property type="match status" value="1"/>
</dbReference>
<feature type="transmembrane region" description="Helical" evidence="15">
    <location>
        <begin position="241"/>
        <end position="262"/>
    </location>
</feature>
<comment type="similarity">
    <text evidence="1">Belongs to the ligand-gated ion channel (TC 1.A.9) family. Acetylcholine receptor (TC 1.A.9.1) subfamily.</text>
</comment>
<evidence type="ECO:0000313" key="18">
    <source>
        <dbReference type="EMBL" id="EDO38974.1"/>
    </source>
</evidence>
<evidence type="ECO:0000259" key="16">
    <source>
        <dbReference type="Pfam" id="PF02931"/>
    </source>
</evidence>